<dbReference type="eggNOG" id="COG5031">
    <property type="taxonomic scope" value="Bacteria"/>
</dbReference>
<dbReference type="Pfam" id="PF05019">
    <property type="entry name" value="Coq4"/>
    <property type="match status" value="1"/>
</dbReference>
<dbReference type="KEGG" id="cyn:Cyan7425_2527"/>
<proteinExistence type="predicted"/>
<dbReference type="PANTHER" id="PTHR12922">
    <property type="entry name" value="UBIQUINONE BIOSYNTHESIS PROTEIN"/>
    <property type="match status" value="1"/>
</dbReference>
<evidence type="ECO:0008006" key="2">
    <source>
        <dbReference type="Google" id="ProtNLM"/>
    </source>
</evidence>
<dbReference type="PANTHER" id="PTHR12922:SF7">
    <property type="entry name" value="UBIQUINONE BIOSYNTHESIS PROTEIN COQ4 HOMOLOG, MITOCHONDRIAL"/>
    <property type="match status" value="1"/>
</dbReference>
<dbReference type="InterPro" id="IPR007715">
    <property type="entry name" value="Coq4"/>
</dbReference>
<dbReference type="GO" id="GO:0006744">
    <property type="term" value="P:ubiquinone biosynthetic process"/>
    <property type="evidence" value="ECO:0007669"/>
    <property type="project" value="InterPro"/>
</dbReference>
<protein>
    <recommendedName>
        <fullName evidence="2">Ubiquinone biosynthesis protein</fullName>
    </recommendedName>
</protein>
<dbReference type="HOGENOM" id="CLU_083028_0_0_3"/>
<dbReference type="OrthoDB" id="5720816at2"/>
<dbReference type="AlphaFoldDB" id="B8HY81"/>
<evidence type="ECO:0000313" key="1">
    <source>
        <dbReference type="EMBL" id="ACL44884.1"/>
    </source>
</evidence>
<name>B8HY81_CYAP4</name>
<dbReference type="EMBL" id="CP001344">
    <property type="protein sequence ID" value="ACL44884.1"/>
    <property type="molecule type" value="Genomic_DNA"/>
</dbReference>
<sequence length="222" mass="24758">MKLFNPKRNLKLIQAARGVFGLIKDPGSLESIFDIGEGLQESEVMKGAIAHLLSMPEVAAIVEERYLGPAPNLEELLQLPPESLGYAYASKMTAENFDPEFYRKVQITSDASYVLLRVRQTHDIWHAVTGFDTDPAGEIGLQAFVLAQNHWPIAILILVGAMLNAVKQQDDLNGLMQLIHRGYQMGVNAKPLLAQKWEEQWERPLAEIRSELNVVPLAFPTA</sequence>
<organism evidence="1">
    <name type="scientific">Cyanothece sp. (strain PCC 7425 / ATCC 29141)</name>
    <dbReference type="NCBI Taxonomy" id="395961"/>
    <lineage>
        <taxon>Bacteria</taxon>
        <taxon>Bacillati</taxon>
        <taxon>Cyanobacteriota</taxon>
        <taxon>Cyanophyceae</taxon>
        <taxon>Gomontiellales</taxon>
        <taxon>Cyanothecaceae</taxon>
        <taxon>Cyanothece</taxon>
    </lineage>
</organism>
<dbReference type="STRING" id="395961.Cyan7425_2527"/>
<accession>B8HY81</accession>
<gene>
    <name evidence="1" type="ordered locus">Cyan7425_2527</name>
</gene>
<reference evidence="1" key="1">
    <citation type="submission" date="2009-01" db="EMBL/GenBank/DDBJ databases">
        <title>Complete sequence of chromosome Cyanothece sp. PCC 7425.</title>
        <authorList>
            <consortium name="US DOE Joint Genome Institute"/>
            <person name="Lucas S."/>
            <person name="Copeland A."/>
            <person name="Lapidus A."/>
            <person name="Glavina del Rio T."/>
            <person name="Dalin E."/>
            <person name="Tice H."/>
            <person name="Bruce D."/>
            <person name="Goodwin L."/>
            <person name="Pitluck S."/>
            <person name="Sims D."/>
            <person name="Meineke L."/>
            <person name="Brettin T."/>
            <person name="Detter J.C."/>
            <person name="Han C."/>
            <person name="Larimer F."/>
            <person name="Land M."/>
            <person name="Hauser L."/>
            <person name="Kyrpides N."/>
            <person name="Ovchinnikova G."/>
            <person name="Liberton M."/>
            <person name="Stoeckel J."/>
            <person name="Banerjee A."/>
            <person name="Singh A."/>
            <person name="Page L."/>
            <person name="Sato H."/>
            <person name="Zhao L."/>
            <person name="Sherman L."/>
            <person name="Pakrasi H."/>
            <person name="Richardson P."/>
        </authorList>
    </citation>
    <scope>NUCLEOTIDE SEQUENCE</scope>
    <source>
        <strain evidence="1">PCC 7425</strain>
    </source>
</reference>